<evidence type="ECO:0000313" key="2">
    <source>
        <dbReference type="EMBL" id="CAH0398981.1"/>
    </source>
</evidence>
<name>A0ABN8AY87_CHISP</name>
<gene>
    <name evidence="2" type="ORF">CHILSU_LOCUS2107</name>
</gene>
<accession>A0ABN8AY87</accession>
<evidence type="ECO:0000313" key="3">
    <source>
        <dbReference type="Proteomes" id="UP001153292"/>
    </source>
</evidence>
<feature type="compositionally biased region" description="Basic and acidic residues" evidence="1">
    <location>
        <begin position="133"/>
        <end position="150"/>
    </location>
</feature>
<feature type="compositionally biased region" description="Basic and acidic residues" evidence="1">
    <location>
        <begin position="255"/>
        <end position="269"/>
    </location>
</feature>
<organism evidence="2 3">
    <name type="scientific">Chilo suppressalis</name>
    <name type="common">Asiatic rice borer moth</name>
    <dbReference type="NCBI Taxonomy" id="168631"/>
    <lineage>
        <taxon>Eukaryota</taxon>
        <taxon>Metazoa</taxon>
        <taxon>Ecdysozoa</taxon>
        <taxon>Arthropoda</taxon>
        <taxon>Hexapoda</taxon>
        <taxon>Insecta</taxon>
        <taxon>Pterygota</taxon>
        <taxon>Neoptera</taxon>
        <taxon>Endopterygota</taxon>
        <taxon>Lepidoptera</taxon>
        <taxon>Glossata</taxon>
        <taxon>Ditrysia</taxon>
        <taxon>Pyraloidea</taxon>
        <taxon>Crambidae</taxon>
        <taxon>Crambinae</taxon>
        <taxon>Chilo</taxon>
    </lineage>
</organism>
<keyword evidence="3" id="KW-1185">Reference proteome</keyword>
<evidence type="ECO:0000256" key="1">
    <source>
        <dbReference type="SAM" id="MobiDB-lite"/>
    </source>
</evidence>
<feature type="region of interest" description="Disordered" evidence="1">
    <location>
        <begin position="111"/>
        <end position="173"/>
    </location>
</feature>
<sequence>MKIRLKVFLIIASITPHRCKEPELPLCPTNIQFLPQNLPMHCRMPREGELQNPMGGQMMPMPVLPPGLPSGPMPVPMSMPMPMMPMPMPAMGPTPKVPVIVMPFYSPDPAHKIPPGKRPHFPKRHYYSDTSSDTDRSSDTSSDSSHENRGWWRGNRGFRRNGRRFNRKHKAKRMRYNRRALLTPVLQYVTKDGYVIYEKKITKDEAKDWLSVRKEMPGEGNENDGIEQDLTELRNIEIQFQGLEDDENVREIQTEKREKNIEEAEEAKPQKITARKHRTHNIKSKKSDHQK</sequence>
<feature type="compositionally biased region" description="Basic residues" evidence="1">
    <location>
        <begin position="114"/>
        <end position="125"/>
    </location>
</feature>
<dbReference type="EMBL" id="OU963906">
    <property type="protein sequence ID" value="CAH0398981.1"/>
    <property type="molecule type" value="Genomic_DNA"/>
</dbReference>
<feature type="compositionally biased region" description="Basic residues" evidence="1">
    <location>
        <begin position="156"/>
        <end position="173"/>
    </location>
</feature>
<feature type="compositionally biased region" description="Basic residues" evidence="1">
    <location>
        <begin position="273"/>
        <end position="284"/>
    </location>
</feature>
<proteinExistence type="predicted"/>
<dbReference type="Proteomes" id="UP001153292">
    <property type="component" value="Chromosome 13"/>
</dbReference>
<reference evidence="2" key="1">
    <citation type="submission" date="2021-12" db="EMBL/GenBank/DDBJ databases">
        <authorList>
            <person name="King R."/>
        </authorList>
    </citation>
    <scope>NUCLEOTIDE SEQUENCE</scope>
</reference>
<feature type="region of interest" description="Disordered" evidence="1">
    <location>
        <begin position="255"/>
        <end position="291"/>
    </location>
</feature>
<protein>
    <submittedName>
        <fullName evidence="2">Uncharacterized protein</fullName>
    </submittedName>
</protein>